<keyword evidence="3" id="KW-0813">Transport</keyword>
<reference evidence="8" key="1">
    <citation type="submission" date="2019-03" db="EMBL/GenBank/DDBJ databases">
        <authorList>
            <person name="Hao L."/>
        </authorList>
    </citation>
    <scope>NUCLEOTIDE SEQUENCE</scope>
</reference>
<keyword evidence="6 7" id="KW-0472">Membrane</keyword>
<evidence type="ECO:0000256" key="7">
    <source>
        <dbReference type="SAM" id="Phobius"/>
    </source>
</evidence>
<dbReference type="AlphaFoldDB" id="A0A485M7N6"/>
<dbReference type="GO" id="GO:0022857">
    <property type="term" value="F:transmembrane transporter activity"/>
    <property type="evidence" value="ECO:0007669"/>
    <property type="project" value="InterPro"/>
</dbReference>
<evidence type="ECO:0000256" key="1">
    <source>
        <dbReference type="ARBA" id="ARBA00004141"/>
    </source>
</evidence>
<dbReference type="InterPro" id="IPR001734">
    <property type="entry name" value="Na/solute_symporter"/>
</dbReference>
<organism evidence="8">
    <name type="scientific">anaerobic digester metagenome</name>
    <dbReference type="NCBI Taxonomy" id="1263854"/>
    <lineage>
        <taxon>unclassified sequences</taxon>
        <taxon>metagenomes</taxon>
        <taxon>ecological metagenomes</taxon>
    </lineage>
</organism>
<feature type="transmembrane region" description="Helical" evidence="7">
    <location>
        <begin position="439"/>
        <end position="457"/>
    </location>
</feature>
<feature type="transmembrane region" description="Helical" evidence="7">
    <location>
        <begin position="263"/>
        <end position="284"/>
    </location>
</feature>
<protein>
    <submittedName>
        <fullName evidence="8">Sodium/glucose cotransporter</fullName>
    </submittedName>
</protein>
<dbReference type="Gene3D" id="1.20.1730.10">
    <property type="entry name" value="Sodium/glucose cotransporter"/>
    <property type="match status" value="1"/>
</dbReference>
<evidence type="ECO:0000256" key="5">
    <source>
        <dbReference type="ARBA" id="ARBA00022989"/>
    </source>
</evidence>
<keyword evidence="5 7" id="KW-1133">Transmembrane helix</keyword>
<evidence type="ECO:0000256" key="2">
    <source>
        <dbReference type="ARBA" id="ARBA00006434"/>
    </source>
</evidence>
<dbReference type="PANTHER" id="PTHR48086:SF7">
    <property type="entry name" value="SODIUM-SOLUTE SYMPORTER-RELATED"/>
    <property type="match status" value="1"/>
</dbReference>
<dbReference type="InterPro" id="IPR050277">
    <property type="entry name" value="Sodium:Solute_Symporter"/>
</dbReference>
<sequence>MSLTITSGHLAGIIVTLAGVTLVGLYAGRRVKSAGDFQIGGRRAGAAVVAGAIMGTLIGGSSTIGTAQMAFKYGLCAWWFTLGSGIGCALLGLGMVRRVREAPLHTVPQYLGLSYAKSTGLIACAVAFICSGLGVVAQGLSGVALLSSMFGMSSLTAAGICVLLVLGFVIFGGVWGAGLVGVFKSSLLYLAVVGSGALAYWLAGGQAGLTALFPSFPWFSFFGRSFNQDLALGLSMLMGVLSSQYYIQAVYAGKSLADARRGALISAVLIPPVGLGGVLVGLYMRANFPGISSDQVLPQFILGYLPPVLAGVALAALLITVIGTWAGIVLGISTILTRDIYKQYIRPGVEDSGMLLMQRLIILLVCLLSVPVITTSAGTLIMGWVTLSMFLQGCTVLLPLLAALFLPRLVTPAAATLSALLGPLAVVAWYVLFPDGLSPVYPGFLVSLLTIILVSLVDRRSPGARSRLTDTTK</sequence>
<keyword evidence="4 7" id="KW-0812">Transmembrane</keyword>
<dbReference type="EMBL" id="CAADRN010000347">
    <property type="protein sequence ID" value="VFU18524.1"/>
    <property type="molecule type" value="Genomic_DNA"/>
</dbReference>
<feature type="transmembrane region" description="Helical" evidence="7">
    <location>
        <begin position="118"/>
        <end position="137"/>
    </location>
</feature>
<feature type="transmembrane region" description="Helical" evidence="7">
    <location>
        <begin position="304"/>
        <end position="336"/>
    </location>
</feature>
<evidence type="ECO:0000256" key="3">
    <source>
        <dbReference type="ARBA" id="ARBA00022448"/>
    </source>
</evidence>
<gene>
    <name evidence="8" type="primary">sglT</name>
    <name evidence="8" type="ORF">SCFA_470004</name>
</gene>
<feature type="transmembrane region" description="Helical" evidence="7">
    <location>
        <begin position="6"/>
        <end position="27"/>
    </location>
</feature>
<evidence type="ECO:0000256" key="6">
    <source>
        <dbReference type="ARBA" id="ARBA00023136"/>
    </source>
</evidence>
<feature type="transmembrane region" description="Helical" evidence="7">
    <location>
        <begin position="230"/>
        <end position="251"/>
    </location>
</feature>
<evidence type="ECO:0000256" key="4">
    <source>
        <dbReference type="ARBA" id="ARBA00022692"/>
    </source>
</evidence>
<dbReference type="Pfam" id="PF00474">
    <property type="entry name" value="SSF"/>
    <property type="match status" value="1"/>
</dbReference>
<dbReference type="CDD" id="cd10322">
    <property type="entry name" value="SLC5sbd"/>
    <property type="match status" value="1"/>
</dbReference>
<proteinExistence type="inferred from homology"/>
<comment type="similarity">
    <text evidence="2">Belongs to the sodium:solute symporter (SSF) (TC 2.A.21) family.</text>
</comment>
<name>A0A485M7N6_9ZZZZ</name>
<dbReference type="GO" id="GO:0005886">
    <property type="term" value="C:plasma membrane"/>
    <property type="evidence" value="ECO:0007669"/>
    <property type="project" value="TreeGrafter"/>
</dbReference>
<dbReference type="PROSITE" id="PS50283">
    <property type="entry name" value="NA_SOLUT_SYMP_3"/>
    <property type="match status" value="1"/>
</dbReference>
<feature type="transmembrane region" description="Helical" evidence="7">
    <location>
        <begin position="413"/>
        <end position="433"/>
    </location>
</feature>
<feature type="transmembrane region" description="Helical" evidence="7">
    <location>
        <begin position="187"/>
        <end position="210"/>
    </location>
</feature>
<feature type="transmembrane region" description="Helical" evidence="7">
    <location>
        <begin position="360"/>
        <end position="381"/>
    </location>
</feature>
<comment type="subcellular location">
    <subcellularLocation>
        <location evidence="1">Membrane</location>
        <topology evidence="1">Multi-pass membrane protein</topology>
    </subcellularLocation>
</comment>
<evidence type="ECO:0000313" key="8">
    <source>
        <dbReference type="EMBL" id="VFU18524.1"/>
    </source>
</evidence>
<feature type="transmembrane region" description="Helical" evidence="7">
    <location>
        <begin position="77"/>
        <end position="97"/>
    </location>
</feature>
<feature type="transmembrane region" description="Helical" evidence="7">
    <location>
        <begin position="387"/>
        <end position="406"/>
    </location>
</feature>
<accession>A0A485M7N6</accession>
<dbReference type="InterPro" id="IPR038377">
    <property type="entry name" value="Na/Glc_symporter_sf"/>
</dbReference>
<dbReference type="PANTHER" id="PTHR48086">
    <property type="entry name" value="SODIUM/PROLINE SYMPORTER-RELATED"/>
    <property type="match status" value="1"/>
</dbReference>
<feature type="transmembrane region" description="Helical" evidence="7">
    <location>
        <begin position="48"/>
        <end position="71"/>
    </location>
</feature>
<feature type="transmembrane region" description="Helical" evidence="7">
    <location>
        <begin position="157"/>
        <end position="180"/>
    </location>
</feature>